<comment type="caution">
    <text evidence="1">The sequence shown here is derived from an EMBL/GenBank/DDBJ whole genome shotgun (WGS) entry which is preliminary data.</text>
</comment>
<organism evidence="1 2">
    <name type="scientific">Shimazuella alba</name>
    <dbReference type="NCBI Taxonomy" id="2690964"/>
    <lineage>
        <taxon>Bacteria</taxon>
        <taxon>Bacillati</taxon>
        <taxon>Bacillota</taxon>
        <taxon>Bacilli</taxon>
        <taxon>Bacillales</taxon>
        <taxon>Thermoactinomycetaceae</taxon>
        <taxon>Shimazuella</taxon>
    </lineage>
</organism>
<keyword evidence="2" id="KW-1185">Reference proteome</keyword>
<evidence type="ECO:0000313" key="2">
    <source>
        <dbReference type="Proteomes" id="UP000430692"/>
    </source>
</evidence>
<reference evidence="1 2" key="1">
    <citation type="submission" date="2019-12" db="EMBL/GenBank/DDBJ databases">
        <title>Whole-genome analyses of novel actinobacteria.</title>
        <authorList>
            <person name="Sahin N."/>
            <person name="Saygin H."/>
        </authorList>
    </citation>
    <scope>NUCLEOTIDE SEQUENCE [LARGE SCALE GENOMIC DNA]</scope>
    <source>
        <strain evidence="1 2">KC615</strain>
    </source>
</reference>
<sequence>MYIITLILELTPETDYKQIIEFYEKKIALPSLKIPAIERINCVQLISTPYNDYDTRPLRNLFYQIQISFTSEEAVEEALQMPETMGLIQRFIIFSKCKFHFFVGHEHTFYKEQPE</sequence>
<evidence type="ECO:0008006" key="3">
    <source>
        <dbReference type="Google" id="ProtNLM"/>
    </source>
</evidence>
<dbReference type="RefSeq" id="WP_160802167.1">
    <property type="nucleotide sequence ID" value="NZ_WUUL01000009.1"/>
</dbReference>
<evidence type="ECO:0000313" key="1">
    <source>
        <dbReference type="EMBL" id="MXQ54822.1"/>
    </source>
</evidence>
<name>A0A6I4W3E6_9BACL</name>
<gene>
    <name evidence="1" type="ORF">GSM42_14080</name>
</gene>
<dbReference type="Proteomes" id="UP000430692">
    <property type="component" value="Unassembled WGS sequence"/>
</dbReference>
<proteinExistence type="predicted"/>
<protein>
    <recommendedName>
        <fullName evidence="3">DUF4286 family protein</fullName>
    </recommendedName>
</protein>
<dbReference type="AlphaFoldDB" id="A0A6I4W3E6"/>
<accession>A0A6I4W3E6</accession>
<dbReference type="EMBL" id="WUUL01000009">
    <property type="protein sequence ID" value="MXQ54822.1"/>
    <property type="molecule type" value="Genomic_DNA"/>
</dbReference>